<protein>
    <submittedName>
        <fullName evidence="1">Uncharacterized protein</fullName>
    </submittedName>
</protein>
<dbReference type="EMBL" id="VUJU01006163">
    <property type="protein sequence ID" value="KAF0749267.1"/>
    <property type="molecule type" value="Genomic_DNA"/>
</dbReference>
<gene>
    <name evidence="1" type="ORF">FWK35_00039069</name>
</gene>
<evidence type="ECO:0000313" key="2">
    <source>
        <dbReference type="Proteomes" id="UP000478052"/>
    </source>
</evidence>
<feature type="non-terminal residue" evidence="1">
    <location>
        <position position="22"/>
    </location>
</feature>
<comment type="caution">
    <text evidence="1">The sequence shown here is derived from an EMBL/GenBank/DDBJ whole genome shotgun (WGS) entry which is preliminary data.</text>
</comment>
<organism evidence="1 2">
    <name type="scientific">Aphis craccivora</name>
    <name type="common">Cowpea aphid</name>
    <dbReference type="NCBI Taxonomy" id="307492"/>
    <lineage>
        <taxon>Eukaryota</taxon>
        <taxon>Metazoa</taxon>
        <taxon>Ecdysozoa</taxon>
        <taxon>Arthropoda</taxon>
        <taxon>Hexapoda</taxon>
        <taxon>Insecta</taxon>
        <taxon>Pterygota</taxon>
        <taxon>Neoptera</taxon>
        <taxon>Paraneoptera</taxon>
        <taxon>Hemiptera</taxon>
        <taxon>Sternorrhyncha</taxon>
        <taxon>Aphidomorpha</taxon>
        <taxon>Aphidoidea</taxon>
        <taxon>Aphididae</taxon>
        <taxon>Aphidini</taxon>
        <taxon>Aphis</taxon>
        <taxon>Aphis</taxon>
    </lineage>
</organism>
<evidence type="ECO:0000313" key="1">
    <source>
        <dbReference type="EMBL" id="KAF0749267.1"/>
    </source>
</evidence>
<dbReference type="AlphaFoldDB" id="A0A6G0Y4V7"/>
<accession>A0A6G0Y4V7</accession>
<sequence>MVELHSDKKQVVVKLYLAGRKK</sequence>
<proteinExistence type="predicted"/>
<keyword evidence="2" id="KW-1185">Reference proteome</keyword>
<dbReference type="Proteomes" id="UP000478052">
    <property type="component" value="Unassembled WGS sequence"/>
</dbReference>
<name>A0A6G0Y4V7_APHCR</name>
<reference evidence="1 2" key="1">
    <citation type="submission" date="2019-08" db="EMBL/GenBank/DDBJ databases">
        <title>Whole genome of Aphis craccivora.</title>
        <authorList>
            <person name="Voronova N.V."/>
            <person name="Shulinski R.S."/>
            <person name="Bandarenka Y.V."/>
            <person name="Zhorov D.G."/>
            <person name="Warner D."/>
        </authorList>
    </citation>
    <scope>NUCLEOTIDE SEQUENCE [LARGE SCALE GENOMIC DNA]</scope>
    <source>
        <strain evidence="1">180601</strain>
        <tissue evidence="1">Whole Body</tissue>
    </source>
</reference>